<gene>
    <name evidence="1" type="ORF">AOY08_100006</name>
</gene>
<dbReference type="Gene3D" id="3.40.50.10140">
    <property type="entry name" value="Toll/interleukin-1 receptor homology (TIR) domain"/>
    <property type="match status" value="1"/>
</dbReference>
<dbReference type="InterPro" id="IPR035897">
    <property type="entry name" value="Toll_tir_struct_dom_sf"/>
</dbReference>
<keyword evidence="1" id="KW-0614">Plasmid</keyword>
<name>A0A0U3U473_PRORE</name>
<dbReference type="RefSeq" id="WP_112307961.1">
    <property type="nucleotide sequence ID" value="NZ_CP012903.1"/>
</dbReference>
<dbReference type="EMBL" id="CP012903">
    <property type="protein sequence ID" value="ALV81726.1"/>
    <property type="molecule type" value="Genomic_DNA"/>
</dbReference>
<proteinExistence type="predicted"/>
<evidence type="ECO:0000313" key="1">
    <source>
        <dbReference type="EMBL" id="ALV81726.1"/>
    </source>
</evidence>
<organism evidence="1">
    <name type="scientific">Providencia rettgeri</name>
    <dbReference type="NCBI Taxonomy" id="587"/>
    <lineage>
        <taxon>Bacteria</taxon>
        <taxon>Pseudomonadati</taxon>
        <taxon>Pseudomonadota</taxon>
        <taxon>Gammaproteobacteria</taxon>
        <taxon>Enterobacterales</taxon>
        <taxon>Morganellaceae</taxon>
        <taxon>Providencia</taxon>
    </lineage>
</organism>
<protein>
    <submittedName>
        <fullName evidence="1">Uncharacterized protein</fullName>
    </submittedName>
</protein>
<reference evidence="1" key="1">
    <citation type="submission" date="2015-10" db="EMBL/GenBank/DDBJ databases">
        <title>Colistin resistant Pseudomonas aeruginosa ST 654 with blaNDM-1 arrives in North America.</title>
        <authorList>
            <person name="Mataseje L.F."/>
            <person name="Peirano G."/>
            <person name="Church D.L."/>
            <person name="Conly J."/>
            <person name="Mulvey M.R."/>
            <person name="Pitout J.D."/>
        </authorList>
    </citation>
    <scope>NUCLEOTIDE SEQUENCE</scope>
    <source>
        <strain evidence="1">N15-01091</strain>
        <plasmid evidence="1">pNDM15-1091</plasmid>
    </source>
</reference>
<geneLocation type="plasmid" evidence="1">
    <name>pNDM15-1091</name>
</geneLocation>
<sequence length="303" mass="35582">MLHKFNLKIDNESLDSKLLNKDINNYNSLIYNYGQDNLIKEIKSILDIDEEKKEVKIKHTDIIKNWFPESDCHIFMSHSHKDKNIAIKIANYLYANYKIKTFIDSYFWQFVDNAIYEINVNYSKNPKPNDHLLRYDSSLRVGTNFYLTLSNALMDTIDKSDCCIFLNTENSISNINSESESTYSPWIYTELNILDKIRKNPHKDRGIRVGNESLVEKTAALSAKTINESYKFDVEYEVNPSFRLPTISENIIEKILTSPNEIIEDYEEKELKYSNDKIILKVKTISYLDDIYDFINSNLKIEK</sequence>
<dbReference type="AlphaFoldDB" id="A0A0U3U473"/>
<accession>A0A0U3U473</accession>